<keyword evidence="1" id="KW-0802">TPR repeat</keyword>
<dbReference type="STRING" id="261392.SAMN02745149_01567"/>
<dbReference type="OrthoDB" id="357897at2"/>
<dbReference type="Proteomes" id="UP000190423">
    <property type="component" value="Unassembled WGS sequence"/>
</dbReference>
<dbReference type="SMART" id="SM00671">
    <property type="entry name" value="SEL1"/>
    <property type="match status" value="3"/>
</dbReference>
<dbReference type="InterPro" id="IPR019734">
    <property type="entry name" value="TPR_rpt"/>
</dbReference>
<reference evidence="4 5" key="1">
    <citation type="submission" date="2017-02" db="EMBL/GenBank/DDBJ databases">
        <authorList>
            <person name="Peterson S.W."/>
        </authorList>
    </citation>
    <scope>NUCLEOTIDE SEQUENCE [LARGE SCALE GENOMIC DNA]</scope>
    <source>
        <strain evidence="4 5">ATCC BAA-908</strain>
    </source>
</reference>
<dbReference type="SMART" id="SM00028">
    <property type="entry name" value="TPR"/>
    <property type="match status" value="12"/>
</dbReference>
<dbReference type="Pfam" id="PF13176">
    <property type="entry name" value="TPR_7"/>
    <property type="match status" value="1"/>
</dbReference>
<feature type="transmembrane region" description="Helical" evidence="3">
    <location>
        <begin position="27"/>
        <end position="43"/>
    </location>
</feature>
<dbReference type="PANTHER" id="PTHR12558">
    <property type="entry name" value="CELL DIVISION CYCLE 16,23,27"/>
    <property type="match status" value="1"/>
</dbReference>
<feature type="repeat" description="TPR" evidence="1">
    <location>
        <begin position="370"/>
        <end position="403"/>
    </location>
</feature>
<dbReference type="Pfam" id="PF13432">
    <property type="entry name" value="TPR_16"/>
    <property type="match status" value="1"/>
</dbReference>
<dbReference type="AlphaFoldDB" id="A0A1T4LEM7"/>
<protein>
    <submittedName>
        <fullName evidence="4">Flp pilus assembly protein TadD, contains TPR repeats</fullName>
    </submittedName>
</protein>
<feature type="repeat" description="TPR" evidence="1">
    <location>
        <begin position="336"/>
        <end position="369"/>
    </location>
</feature>
<dbReference type="InterPro" id="IPR011990">
    <property type="entry name" value="TPR-like_helical_dom_sf"/>
</dbReference>
<organism evidence="4 5">
    <name type="scientific">Treponema porcinum</name>
    <dbReference type="NCBI Taxonomy" id="261392"/>
    <lineage>
        <taxon>Bacteria</taxon>
        <taxon>Pseudomonadati</taxon>
        <taxon>Spirochaetota</taxon>
        <taxon>Spirochaetia</taxon>
        <taxon>Spirochaetales</taxon>
        <taxon>Treponemataceae</taxon>
        <taxon>Treponema</taxon>
    </lineage>
</organism>
<name>A0A1T4LEM7_TREPO</name>
<feature type="repeat" description="TPR" evidence="1">
    <location>
        <begin position="619"/>
        <end position="652"/>
    </location>
</feature>
<dbReference type="PROSITE" id="PS50005">
    <property type="entry name" value="TPR"/>
    <property type="match status" value="8"/>
</dbReference>
<dbReference type="Pfam" id="PF00515">
    <property type="entry name" value="TPR_1"/>
    <property type="match status" value="1"/>
</dbReference>
<dbReference type="Pfam" id="PF13181">
    <property type="entry name" value="TPR_8"/>
    <property type="match status" value="2"/>
</dbReference>
<dbReference type="RefSeq" id="WP_078933474.1">
    <property type="nucleotide sequence ID" value="NZ_FUWG01000011.1"/>
</dbReference>
<feature type="repeat" description="TPR" evidence="1">
    <location>
        <begin position="585"/>
        <end position="618"/>
    </location>
</feature>
<dbReference type="Gene3D" id="1.25.40.10">
    <property type="entry name" value="Tetratricopeptide repeat domain"/>
    <property type="match status" value="3"/>
</dbReference>
<evidence type="ECO:0000256" key="2">
    <source>
        <dbReference type="SAM" id="MobiDB-lite"/>
    </source>
</evidence>
<dbReference type="Pfam" id="PF13424">
    <property type="entry name" value="TPR_12"/>
    <property type="match status" value="1"/>
</dbReference>
<dbReference type="GeneID" id="78316855"/>
<keyword evidence="3" id="KW-1133">Transmembrane helix</keyword>
<keyword evidence="3" id="KW-0812">Transmembrane</keyword>
<dbReference type="SUPFAM" id="SSF48452">
    <property type="entry name" value="TPR-like"/>
    <property type="match status" value="2"/>
</dbReference>
<gene>
    <name evidence="4" type="ORF">SAMN02745149_01567</name>
</gene>
<keyword evidence="5" id="KW-1185">Reference proteome</keyword>
<evidence type="ECO:0000313" key="4">
    <source>
        <dbReference type="EMBL" id="SJZ53123.1"/>
    </source>
</evidence>
<evidence type="ECO:0000256" key="3">
    <source>
        <dbReference type="SAM" id="Phobius"/>
    </source>
</evidence>
<feature type="repeat" description="TPR" evidence="1">
    <location>
        <begin position="515"/>
        <end position="548"/>
    </location>
</feature>
<dbReference type="EMBL" id="FUWG01000011">
    <property type="protein sequence ID" value="SJZ53123.1"/>
    <property type="molecule type" value="Genomic_DNA"/>
</dbReference>
<proteinExistence type="predicted"/>
<feature type="repeat" description="TPR" evidence="1">
    <location>
        <begin position="302"/>
        <end position="335"/>
    </location>
</feature>
<dbReference type="PROSITE" id="PS50293">
    <property type="entry name" value="TPR_REGION"/>
    <property type="match status" value="1"/>
</dbReference>
<feature type="repeat" description="TPR" evidence="1">
    <location>
        <begin position="404"/>
        <end position="437"/>
    </location>
</feature>
<dbReference type="PANTHER" id="PTHR12558:SF13">
    <property type="entry name" value="CELL DIVISION CYCLE PROTEIN 27 HOMOLOG"/>
    <property type="match status" value="1"/>
</dbReference>
<feature type="repeat" description="TPR" evidence="1">
    <location>
        <begin position="438"/>
        <end position="471"/>
    </location>
</feature>
<feature type="region of interest" description="Disordered" evidence="2">
    <location>
        <begin position="162"/>
        <end position="199"/>
    </location>
</feature>
<keyword evidence="3" id="KW-0472">Membrane</keyword>
<dbReference type="InterPro" id="IPR006597">
    <property type="entry name" value="Sel1-like"/>
</dbReference>
<accession>A0A1T4LEM7</accession>
<evidence type="ECO:0000256" key="1">
    <source>
        <dbReference type="PROSITE-ProRule" id="PRU00339"/>
    </source>
</evidence>
<evidence type="ECO:0000313" key="5">
    <source>
        <dbReference type="Proteomes" id="UP000190423"/>
    </source>
</evidence>
<sequence length="699" mass="77835">MSSLDFDHLDSFNQSGLKTRLTKKQKIVIAVAAVLVIVLAVLLCVKGCGGSSGARDNTLSLVRMYIERGEYERALDKLEELLLKNAGDKEALDLMDAVIAEKNKSSAGETSSSNVKVEVDTDGLTQVIESMKSGIERNNRAAEQNSKAMADLLNQQKVQAEMEKTRLEEQKKQQKLAEEQRKKDEAEKKAAEEKRKAEEEALKKKNAQLNKEISFVNDEIQQGKTALQAGSIDKALSHFETARNNLPVSDGEPAFSAGKYSEMAQALHNSSQNAASGEVRNRLEEAAVSYAQNAISLNPKDAASNYIIGADAMSRKDYKKALDSFMQAVSTDSKNYLYYYDLGRAQYMLKKFTEAKYSFNTACQLNPSFAPSRYNLGLTNNKLNDAKSALADFRKAHDIDPLHEKAYMEEGRVLFSMKDWNGAVYAYNKAAGINSTNRSAFQELGSSYYQLNNYKEAETAFRKSLALLPAGTDDPLTYYNLSTVLYEQGKADDALNYAKKAYDSQGALRDMNARANIVYNYALICDKTGKVDEAIAKYAEVLQLNPKHLKTQINLGVMYMGMTPPNTEMALSLFKKAYEQDNSSFEANNNLGSAYLSKKDYKNAILHFQNALKIDPKDNEVRINLAQAFASDGQYDNAKTTYMEALRQNPNSWDCYIELAKVCLALNDSGNAAKFLEFVKVKNPGYREPEIDSLFASIK</sequence>